<protein>
    <submittedName>
        <fullName evidence="2">Uncharacterized protein</fullName>
    </submittedName>
</protein>
<dbReference type="GeneID" id="20526177"/>
<keyword evidence="3" id="KW-1185">Reference proteome</keyword>
<evidence type="ECO:0000256" key="1">
    <source>
        <dbReference type="SAM" id="MobiDB-lite"/>
    </source>
</evidence>
<feature type="region of interest" description="Disordered" evidence="1">
    <location>
        <begin position="526"/>
        <end position="547"/>
    </location>
</feature>
<dbReference type="Proteomes" id="UP000030693">
    <property type="component" value="Unassembled WGS sequence"/>
</dbReference>
<accession>A0A058ZCD7</accession>
<evidence type="ECO:0000313" key="3">
    <source>
        <dbReference type="Proteomes" id="UP000030693"/>
    </source>
</evidence>
<feature type="compositionally biased region" description="Low complexity" evidence="1">
    <location>
        <begin position="69"/>
        <end position="78"/>
    </location>
</feature>
<sequence length="710" mass="75140">MSSDPPPPSYSEIYPAPAVLTGVPAPAPAPARPLYPTVGPPSAGGSHYTADSSEWFLTPAARAPGGSGTSPVPGASAPGGPPSPGGTRPFTHEAATALWTLLVQGRAFGDKVDPGWLASVNQLIAPYAIPWEFLLQVFVKGVCTSDSMRFAVINAFAPRLATKFTSLNDIQAVLKTVSVNSNRAQALCAMLPAIDPVPLGLEPCLELALWISPCSEQMVLVLRSLLQRLVLPGPGAAATAARQTYFPRIPYAYMHRLVAGLCASGHSAVFLAAFLTEFAFLLPGGACLSRFALGSVGQTCIIVANQTVFAGALAHHHVPDPLAHQEATRLVELVLQHCHTVDDHLLVALDMILRTLSPAPAGLLGGKIAAHPPDLFVPPVASLRQWYHFLGLRKSPPQLQAILVALHKCSSAFLEDILARSDSVPEGYLLTDVLQLFPISQRLDVFQLLIRMVDGPLSPALAIAILGVLSSQAAKAAEVVTRLIPFLHSLSAMDCSELLAFCPLNTRSYLLHMVCPLPAASPPASPQLPVAVPPPTHGKPPAGPTKDELDKVAQRLARLTSGDGGSPPALLLSTPAAPANCSLLDRTIINDGNDARILLLAFPTAEREALISALAPRVPSLLCVELMHLMLLFSQSPRRLFLFEHLHHKVSDPENLSRLLTPPNVAPAASLSPTLKINTADLGGVSLLAEDAKRAQQLLHLHLSSLGLLK</sequence>
<dbReference type="EMBL" id="KB932202">
    <property type="protein sequence ID" value="KCV72044.1"/>
    <property type="molecule type" value="Genomic_DNA"/>
</dbReference>
<feature type="region of interest" description="Disordered" evidence="1">
    <location>
        <begin position="25"/>
        <end position="90"/>
    </location>
</feature>
<organism evidence="2">
    <name type="scientific">Fonticula alba</name>
    <name type="common">Slime mold</name>
    <dbReference type="NCBI Taxonomy" id="691883"/>
    <lineage>
        <taxon>Eukaryota</taxon>
        <taxon>Rotosphaerida</taxon>
        <taxon>Fonticulaceae</taxon>
        <taxon>Fonticula</taxon>
    </lineage>
</organism>
<evidence type="ECO:0000313" key="2">
    <source>
        <dbReference type="EMBL" id="KCV72044.1"/>
    </source>
</evidence>
<feature type="compositionally biased region" description="Pro residues" evidence="1">
    <location>
        <begin position="526"/>
        <end position="543"/>
    </location>
</feature>
<gene>
    <name evidence="2" type="ORF">H696_01452</name>
</gene>
<dbReference type="AlphaFoldDB" id="A0A058ZCD7"/>
<proteinExistence type="predicted"/>
<name>A0A058ZCD7_FONAL</name>
<reference evidence="2" key="1">
    <citation type="submission" date="2013-04" db="EMBL/GenBank/DDBJ databases">
        <title>The Genome Sequence of Fonticula alba ATCC 38817.</title>
        <authorList>
            <consortium name="The Broad Institute Genomics Platform"/>
            <person name="Russ C."/>
            <person name="Cuomo C."/>
            <person name="Burger G."/>
            <person name="Gray M.W."/>
            <person name="Holland P.W.H."/>
            <person name="King N."/>
            <person name="Lang F.B.F."/>
            <person name="Roger A.J."/>
            <person name="Ruiz-Trillo I."/>
            <person name="Brown M."/>
            <person name="Walker B."/>
            <person name="Young S."/>
            <person name="Zeng Q."/>
            <person name="Gargeya S."/>
            <person name="Fitzgerald M."/>
            <person name="Haas B."/>
            <person name="Abouelleil A."/>
            <person name="Allen A.W."/>
            <person name="Alvarado L."/>
            <person name="Arachchi H.M."/>
            <person name="Berlin A.M."/>
            <person name="Chapman S.B."/>
            <person name="Gainer-Dewar J."/>
            <person name="Goldberg J."/>
            <person name="Griggs A."/>
            <person name="Gujja S."/>
            <person name="Hansen M."/>
            <person name="Howarth C."/>
            <person name="Imamovic A."/>
            <person name="Ireland A."/>
            <person name="Larimer J."/>
            <person name="McCowan C."/>
            <person name="Murphy C."/>
            <person name="Pearson M."/>
            <person name="Poon T.W."/>
            <person name="Priest M."/>
            <person name="Roberts A."/>
            <person name="Saif S."/>
            <person name="Shea T."/>
            <person name="Sisk P."/>
            <person name="Sykes S."/>
            <person name="Wortman J."/>
            <person name="Nusbaum C."/>
            <person name="Birren B."/>
        </authorList>
    </citation>
    <scope>NUCLEOTIDE SEQUENCE [LARGE SCALE GENOMIC DNA]</scope>
    <source>
        <strain evidence="2">ATCC 38817</strain>
    </source>
</reference>
<dbReference type="RefSeq" id="XP_009493622.1">
    <property type="nucleotide sequence ID" value="XM_009495347.1"/>
</dbReference>